<dbReference type="InterPro" id="IPR000085">
    <property type="entry name" value="RuvA"/>
</dbReference>
<evidence type="ECO:0000256" key="1">
    <source>
        <dbReference type="ARBA" id="ARBA00022490"/>
    </source>
</evidence>
<comment type="function">
    <text evidence="6">The RuvA-RuvB-RuvC complex processes Holliday junction (HJ) DNA during genetic recombination and DNA repair, while the RuvA-RuvB complex plays an important role in the rescue of blocked DNA replication forks via replication fork reversal (RFR). RuvA specifically binds to HJ cruciform DNA, conferring on it an open structure. The RuvB hexamer acts as an ATP-dependent pump, pulling dsDNA into and through the RuvAB complex. HJ branch migration allows RuvC to scan DNA until it finds its consensus sequence, where it cleaves and resolves the cruciform DNA.</text>
</comment>
<dbReference type="Pfam" id="PF14520">
    <property type="entry name" value="HHH_5"/>
    <property type="match status" value="1"/>
</dbReference>
<evidence type="ECO:0000313" key="8">
    <source>
        <dbReference type="EMBL" id="HIV11038.1"/>
    </source>
</evidence>
<dbReference type="Gene3D" id="2.40.50.140">
    <property type="entry name" value="Nucleic acid-binding proteins"/>
    <property type="match status" value="1"/>
</dbReference>
<comment type="caution">
    <text evidence="8">The sequence shown here is derived from an EMBL/GenBank/DDBJ whole genome shotgun (WGS) entry which is preliminary data.</text>
</comment>
<accession>A0A9D1T538</accession>
<dbReference type="GO" id="GO:0006310">
    <property type="term" value="P:DNA recombination"/>
    <property type="evidence" value="ECO:0007669"/>
    <property type="project" value="UniProtKB-UniRule"/>
</dbReference>
<dbReference type="InterPro" id="IPR012340">
    <property type="entry name" value="NA-bd_OB-fold"/>
</dbReference>
<keyword evidence="3 6" id="KW-0238">DNA-binding</keyword>
<dbReference type="GO" id="GO:0009379">
    <property type="term" value="C:Holliday junction helicase complex"/>
    <property type="evidence" value="ECO:0007669"/>
    <property type="project" value="InterPro"/>
</dbReference>
<evidence type="ECO:0000256" key="3">
    <source>
        <dbReference type="ARBA" id="ARBA00023125"/>
    </source>
</evidence>
<dbReference type="GO" id="GO:0006281">
    <property type="term" value="P:DNA repair"/>
    <property type="evidence" value="ECO:0007669"/>
    <property type="project" value="UniProtKB-UniRule"/>
</dbReference>
<dbReference type="EMBL" id="DVOL01000070">
    <property type="protein sequence ID" value="HIV11038.1"/>
    <property type="molecule type" value="Genomic_DNA"/>
</dbReference>
<feature type="domain" description="Helix-hairpin-helix DNA-binding motif class 1" evidence="7">
    <location>
        <begin position="72"/>
        <end position="91"/>
    </location>
</feature>
<dbReference type="SUPFAM" id="SSF47781">
    <property type="entry name" value="RuvA domain 2-like"/>
    <property type="match status" value="1"/>
</dbReference>
<evidence type="ECO:0000256" key="2">
    <source>
        <dbReference type="ARBA" id="ARBA00022763"/>
    </source>
</evidence>
<feature type="region of interest" description="Domain III" evidence="6">
    <location>
        <begin position="151"/>
        <end position="205"/>
    </location>
</feature>
<keyword evidence="1 6" id="KW-0963">Cytoplasm</keyword>
<dbReference type="InterPro" id="IPR013849">
    <property type="entry name" value="DNA_helicase_Holl-junc_RuvA_I"/>
</dbReference>
<dbReference type="HAMAP" id="MF_00031">
    <property type="entry name" value="DNA_HJ_migration_RuvA"/>
    <property type="match status" value="1"/>
</dbReference>
<feature type="domain" description="Helix-hairpin-helix DNA-binding motif class 1" evidence="7">
    <location>
        <begin position="107"/>
        <end position="126"/>
    </location>
</feature>
<evidence type="ECO:0000256" key="5">
    <source>
        <dbReference type="ARBA" id="ARBA00023204"/>
    </source>
</evidence>
<dbReference type="Proteomes" id="UP000823960">
    <property type="component" value="Unassembled WGS sequence"/>
</dbReference>
<evidence type="ECO:0000256" key="6">
    <source>
        <dbReference type="HAMAP-Rule" id="MF_00031"/>
    </source>
</evidence>
<dbReference type="GO" id="GO:0005737">
    <property type="term" value="C:cytoplasm"/>
    <property type="evidence" value="ECO:0007669"/>
    <property type="project" value="UniProtKB-SubCell"/>
</dbReference>
<dbReference type="InterPro" id="IPR011114">
    <property type="entry name" value="RuvA_C"/>
</dbReference>
<comment type="subcellular location">
    <subcellularLocation>
        <location evidence="6">Cytoplasm</location>
    </subcellularLocation>
</comment>
<dbReference type="NCBIfam" id="TIGR00084">
    <property type="entry name" value="ruvA"/>
    <property type="match status" value="1"/>
</dbReference>
<keyword evidence="4 6" id="KW-0233">DNA recombination</keyword>
<dbReference type="Pfam" id="PF07499">
    <property type="entry name" value="RuvA_C"/>
    <property type="match status" value="1"/>
</dbReference>
<gene>
    <name evidence="6 8" type="primary">ruvA</name>
    <name evidence="8" type="ORF">IAD28_05050</name>
</gene>
<proteinExistence type="inferred from homology"/>
<dbReference type="InterPro" id="IPR010994">
    <property type="entry name" value="RuvA_2-like"/>
</dbReference>
<keyword evidence="5 6" id="KW-0234">DNA repair</keyword>
<dbReference type="Gene3D" id="1.10.150.20">
    <property type="entry name" value="5' to 3' exonuclease, C-terminal subdomain"/>
    <property type="match status" value="1"/>
</dbReference>
<evidence type="ECO:0000256" key="4">
    <source>
        <dbReference type="ARBA" id="ARBA00023172"/>
    </source>
</evidence>
<evidence type="ECO:0000259" key="7">
    <source>
        <dbReference type="SMART" id="SM00278"/>
    </source>
</evidence>
<reference evidence="8" key="1">
    <citation type="submission" date="2020-10" db="EMBL/GenBank/DDBJ databases">
        <authorList>
            <person name="Gilroy R."/>
        </authorList>
    </citation>
    <scope>NUCLEOTIDE SEQUENCE</scope>
    <source>
        <strain evidence="8">1370</strain>
    </source>
</reference>
<comment type="domain">
    <text evidence="6">Has three domains with a flexible linker between the domains II and III and assumes an 'L' shape. Domain III is highly mobile and contacts RuvB.</text>
</comment>
<reference evidence="8" key="2">
    <citation type="journal article" date="2021" name="PeerJ">
        <title>Extensive microbial diversity within the chicken gut microbiome revealed by metagenomics and culture.</title>
        <authorList>
            <person name="Gilroy R."/>
            <person name="Ravi A."/>
            <person name="Getino M."/>
            <person name="Pursley I."/>
            <person name="Horton D.L."/>
            <person name="Alikhan N.F."/>
            <person name="Baker D."/>
            <person name="Gharbi K."/>
            <person name="Hall N."/>
            <person name="Watson M."/>
            <person name="Adriaenssens E.M."/>
            <person name="Foster-Nyarko E."/>
            <person name="Jarju S."/>
            <person name="Secka A."/>
            <person name="Antonio M."/>
            <person name="Oren A."/>
            <person name="Chaudhuri R.R."/>
            <person name="La Ragione R."/>
            <person name="Hildebrand F."/>
            <person name="Pallen M.J."/>
        </authorList>
    </citation>
    <scope>NUCLEOTIDE SEQUENCE</scope>
    <source>
        <strain evidence="8">1370</strain>
    </source>
</reference>
<protein>
    <recommendedName>
        <fullName evidence="6">Holliday junction branch migration complex subunit RuvA</fullName>
    </recommendedName>
</protein>
<name>A0A9D1T538_9FIRM</name>
<evidence type="ECO:0000313" key="9">
    <source>
        <dbReference type="Proteomes" id="UP000823960"/>
    </source>
</evidence>
<dbReference type="GO" id="GO:0000400">
    <property type="term" value="F:four-way junction DNA binding"/>
    <property type="evidence" value="ECO:0007669"/>
    <property type="project" value="UniProtKB-UniRule"/>
</dbReference>
<dbReference type="InterPro" id="IPR036267">
    <property type="entry name" value="RuvA_C_sf"/>
</dbReference>
<keyword evidence="2 6" id="KW-0227">DNA damage</keyword>
<dbReference type="GO" id="GO:0005524">
    <property type="term" value="F:ATP binding"/>
    <property type="evidence" value="ECO:0007669"/>
    <property type="project" value="InterPro"/>
</dbReference>
<organism evidence="8 9">
    <name type="scientific">Candidatus Faeciplasma avium</name>
    <dbReference type="NCBI Taxonomy" id="2840798"/>
    <lineage>
        <taxon>Bacteria</taxon>
        <taxon>Bacillati</taxon>
        <taxon>Bacillota</taxon>
        <taxon>Clostridia</taxon>
        <taxon>Eubacteriales</taxon>
        <taxon>Oscillospiraceae</taxon>
        <taxon>Oscillospiraceae incertae sedis</taxon>
        <taxon>Candidatus Faeciplasma</taxon>
    </lineage>
</organism>
<dbReference type="AlphaFoldDB" id="A0A9D1T538"/>
<comment type="subunit">
    <text evidence="6">Homotetramer. Forms an RuvA(8)-RuvB(12)-Holliday junction (HJ) complex. HJ DNA is sandwiched between 2 RuvA tetramers; dsDNA enters through RuvA and exits via RuvB. An RuvB hexamer assembles on each DNA strand where it exits the tetramer. Each RuvB hexamer is contacted by two RuvA subunits (via domain III) on 2 adjacent RuvB subunits; this complex drives branch migration. In the full resolvosome a probable DNA-RuvA(4)-RuvB(12)-RuvC(2) complex forms which resolves the HJ.</text>
</comment>
<dbReference type="SUPFAM" id="SSF46929">
    <property type="entry name" value="DNA helicase RuvA subunit, C-terminal domain"/>
    <property type="match status" value="1"/>
</dbReference>
<dbReference type="SMART" id="SM00278">
    <property type="entry name" value="HhH1"/>
    <property type="match status" value="2"/>
</dbReference>
<dbReference type="Pfam" id="PF01330">
    <property type="entry name" value="RuvA_N"/>
    <property type="match status" value="1"/>
</dbReference>
<sequence length="205" mass="21204">MIYSLNGRVAYALGDTAVIECGGVGYACKTTLGTLSELSVGETATLYTHLAVREDAVELFGFHSLEELECFRLLISVSGVGARFALAILSSMTPSSMAMAIASGNQKEFSKVKGIGPKIAQRIVMELKDKITREPAEALGQEGASLAGLAAGSAVQEAVAALVVLGYSQSEAVSAVSGCGEDMAADEIIKQALKRLASGRLAGEL</sequence>
<dbReference type="CDD" id="cd14332">
    <property type="entry name" value="UBA_RuvA_C"/>
    <property type="match status" value="1"/>
</dbReference>
<comment type="similarity">
    <text evidence="6">Belongs to the RuvA family.</text>
</comment>
<dbReference type="Gene3D" id="1.10.8.10">
    <property type="entry name" value="DNA helicase RuvA subunit, C-terminal domain"/>
    <property type="match status" value="1"/>
</dbReference>
<dbReference type="InterPro" id="IPR003583">
    <property type="entry name" value="Hlx-hairpin-Hlx_DNA-bd_motif"/>
</dbReference>
<dbReference type="SUPFAM" id="SSF50249">
    <property type="entry name" value="Nucleic acid-binding proteins"/>
    <property type="match status" value="1"/>
</dbReference>
<dbReference type="GO" id="GO:0048476">
    <property type="term" value="C:Holliday junction resolvase complex"/>
    <property type="evidence" value="ECO:0007669"/>
    <property type="project" value="UniProtKB-UniRule"/>
</dbReference>
<comment type="caution">
    <text evidence="6">Lacks conserved residue(s) required for the propagation of feature annotation.</text>
</comment>
<dbReference type="GO" id="GO:0009378">
    <property type="term" value="F:four-way junction helicase activity"/>
    <property type="evidence" value="ECO:0007669"/>
    <property type="project" value="InterPro"/>
</dbReference>